<keyword evidence="4" id="KW-0804">Transcription</keyword>
<evidence type="ECO:0000256" key="4">
    <source>
        <dbReference type="ARBA" id="ARBA00023163"/>
    </source>
</evidence>
<dbReference type="Gene3D" id="1.10.10.60">
    <property type="entry name" value="Homeodomain-like"/>
    <property type="match status" value="1"/>
</dbReference>
<evidence type="ECO:0000259" key="6">
    <source>
        <dbReference type="PROSITE" id="PS50977"/>
    </source>
</evidence>
<organism evidence="7 8">
    <name type="scientific">Ruegeria pomeroyi</name>
    <dbReference type="NCBI Taxonomy" id="89184"/>
    <lineage>
        <taxon>Bacteria</taxon>
        <taxon>Pseudomonadati</taxon>
        <taxon>Pseudomonadota</taxon>
        <taxon>Alphaproteobacteria</taxon>
        <taxon>Rhodobacterales</taxon>
        <taxon>Roseobacteraceae</taxon>
        <taxon>Ruegeria</taxon>
    </lineage>
</organism>
<evidence type="ECO:0000313" key="8">
    <source>
        <dbReference type="Proteomes" id="UP000813672"/>
    </source>
</evidence>
<reference evidence="7" key="1">
    <citation type="journal article" date="2021" name="Environ. Microbiol.">
        <title>Cryptic niche differentiation of novel sediment ecotypes of Rugeria pomeroyi correlates with nitrate respiration.</title>
        <authorList>
            <person name="Lin X."/>
            <person name="McNichol J."/>
            <person name="Chu X."/>
            <person name="Qian Y."/>
            <person name="Luo H."/>
        </authorList>
    </citation>
    <scope>NUCLEOTIDE SEQUENCE</scope>
    <source>
        <strain evidence="7">SZCCDBB064</strain>
    </source>
</reference>
<dbReference type="InterPro" id="IPR009057">
    <property type="entry name" value="Homeodomain-like_sf"/>
</dbReference>
<gene>
    <name evidence="7" type="ORF">KBY27_11060</name>
</gene>
<name>A0A9Q3WLK6_9RHOB</name>
<evidence type="ECO:0000256" key="3">
    <source>
        <dbReference type="ARBA" id="ARBA00023125"/>
    </source>
</evidence>
<dbReference type="InterPro" id="IPR001647">
    <property type="entry name" value="HTH_TetR"/>
</dbReference>
<proteinExistence type="predicted"/>
<dbReference type="PRINTS" id="PR00455">
    <property type="entry name" value="HTHTETR"/>
</dbReference>
<dbReference type="InterPro" id="IPR041490">
    <property type="entry name" value="KstR2_TetR_C"/>
</dbReference>
<dbReference type="InterPro" id="IPR050109">
    <property type="entry name" value="HTH-type_TetR-like_transc_reg"/>
</dbReference>
<comment type="caution">
    <text evidence="7">The sequence shown here is derived from an EMBL/GenBank/DDBJ whole genome shotgun (WGS) entry which is preliminary data.</text>
</comment>
<dbReference type="SUPFAM" id="SSF48498">
    <property type="entry name" value="Tetracyclin repressor-like, C-terminal domain"/>
    <property type="match status" value="1"/>
</dbReference>
<dbReference type="Gene3D" id="1.10.357.10">
    <property type="entry name" value="Tetracycline Repressor, domain 2"/>
    <property type="match status" value="1"/>
</dbReference>
<dbReference type="AlphaFoldDB" id="A0A9Q3WLK6"/>
<keyword evidence="1" id="KW-0678">Repressor</keyword>
<dbReference type="PROSITE" id="PS50977">
    <property type="entry name" value="HTH_TETR_2"/>
    <property type="match status" value="1"/>
</dbReference>
<dbReference type="InterPro" id="IPR036271">
    <property type="entry name" value="Tet_transcr_reg_TetR-rel_C_sf"/>
</dbReference>
<dbReference type="Pfam" id="PF00440">
    <property type="entry name" value="TetR_N"/>
    <property type="match status" value="1"/>
</dbReference>
<feature type="DNA-binding region" description="H-T-H motif" evidence="5">
    <location>
        <begin position="40"/>
        <end position="59"/>
    </location>
</feature>
<dbReference type="SUPFAM" id="SSF46689">
    <property type="entry name" value="Homeodomain-like"/>
    <property type="match status" value="1"/>
</dbReference>
<keyword evidence="2" id="KW-0805">Transcription regulation</keyword>
<keyword evidence="3 5" id="KW-0238">DNA-binding</keyword>
<evidence type="ECO:0000256" key="2">
    <source>
        <dbReference type="ARBA" id="ARBA00023015"/>
    </source>
</evidence>
<evidence type="ECO:0000313" key="7">
    <source>
        <dbReference type="EMBL" id="MCE8537994.1"/>
    </source>
</evidence>
<evidence type="ECO:0000256" key="5">
    <source>
        <dbReference type="PROSITE-ProRule" id="PRU00335"/>
    </source>
</evidence>
<accession>A0A9Q3WLK6</accession>
<feature type="domain" description="HTH tetR-type" evidence="6">
    <location>
        <begin position="17"/>
        <end position="77"/>
    </location>
</feature>
<dbReference type="GO" id="GO:0000976">
    <property type="term" value="F:transcription cis-regulatory region binding"/>
    <property type="evidence" value="ECO:0007669"/>
    <property type="project" value="TreeGrafter"/>
</dbReference>
<dbReference type="PANTHER" id="PTHR30055:SF175">
    <property type="entry name" value="HTH-TYPE TRANSCRIPTIONAL REPRESSOR KSTR2"/>
    <property type="match status" value="1"/>
</dbReference>
<dbReference type="PANTHER" id="PTHR30055">
    <property type="entry name" value="HTH-TYPE TRANSCRIPTIONAL REGULATOR RUTR"/>
    <property type="match status" value="1"/>
</dbReference>
<evidence type="ECO:0000256" key="1">
    <source>
        <dbReference type="ARBA" id="ARBA00022491"/>
    </source>
</evidence>
<dbReference type="EMBL" id="JAGQAF010000006">
    <property type="protein sequence ID" value="MCE8537994.1"/>
    <property type="molecule type" value="Genomic_DNA"/>
</dbReference>
<dbReference type="Proteomes" id="UP000813672">
    <property type="component" value="Unassembled WGS sequence"/>
</dbReference>
<dbReference type="RefSeq" id="WP_234219818.1">
    <property type="nucleotide sequence ID" value="NZ_JAGQAF010000006.1"/>
</dbReference>
<dbReference type="GO" id="GO:0003700">
    <property type="term" value="F:DNA-binding transcription factor activity"/>
    <property type="evidence" value="ECO:0007669"/>
    <property type="project" value="TreeGrafter"/>
</dbReference>
<dbReference type="Pfam" id="PF17932">
    <property type="entry name" value="TetR_C_24"/>
    <property type="match status" value="1"/>
</dbReference>
<sequence length="209" mass="23322">MADGQRTKSRLRAEVAALKRKRTLDAATDLFYEKGYTNTTLDDVATLLGVTKPFIYTNFGSKPDLLVEICRVGVGSALDEVERVLALGEPDADTLRRFIPRYVDAVLRRQKNIAINIREEKNLLPEHAAELAELRHSFMARIELLLTKACAAAGHNLPDPNVTAFAIVGAISWSTFWYSPQGRLSAQDLSEKMTEIVLNLVTHDRMAPR</sequence>
<protein>
    <submittedName>
        <fullName evidence="7">TetR family transcriptional regulator</fullName>
    </submittedName>
</protein>